<evidence type="ECO:0000256" key="1">
    <source>
        <dbReference type="ARBA" id="ARBA00023015"/>
    </source>
</evidence>
<dbReference type="Gene3D" id="1.10.10.10">
    <property type="entry name" value="Winged helix-like DNA-binding domain superfamily/Winged helix DNA-binding domain"/>
    <property type="match status" value="1"/>
</dbReference>
<evidence type="ECO:0000256" key="3">
    <source>
        <dbReference type="ARBA" id="ARBA00023163"/>
    </source>
</evidence>
<keyword evidence="2" id="KW-0238">DNA-binding</keyword>
<keyword evidence="1" id="KW-0805">Transcription regulation</keyword>
<dbReference type="SUPFAM" id="SSF48008">
    <property type="entry name" value="GntR ligand-binding domain-like"/>
    <property type="match status" value="1"/>
</dbReference>
<organism evidence="5 6">
    <name type="scientific">Bordetella genomosp. 11</name>
    <dbReference type="NCBI Taxonomy" id="1416808"/>
    <lineage>
        <taxon>Bacteria</taxon>
        <taxon>Pseudomonadati</taxon>
        <taxon>Pseudomonadota</taxon>
        <taxon>Betaproteobacteria</taxon>
        <taxon>Burkholderiales</taxon>
        <taxon>Alcaligenaceae</taxon>
        <taxon>Bordetella</taxon>
    </lineage>
</organism>
<keyword evidence="3" id="KW-0804">Transcription</keyword>
<keyword evidence="6" id="KW-1185">Reference proteome</keyword>
<dbReference type="InterPro" id="IPR036390">
    <property type="entry name" value="WH_DNA-bd_sf"/>
</dbReference>
<dbReference type="PROSITE" id="PS50949">
    <property type="entry name" value="HTH_GNTR"/>
    <property type="match status" value="1"/>
</dbReference>
<evidence type="ECO:0000256" key="2">
    <source>
        <dbReference type="ARBA" id="ARBA00023125"/>
    </source>
</evidence>
<comment type="caution">
    <text evidence="5">The sequence shown here is derived from an EMBL/GenBank/DDBJ whole genome shotgun (WGS) entry which is preliminary data.</text>
</comment>
<accession>A0A261UI52</accession>
<dbReference type="PANTHER" id="PTHR43537:SF6">
    <property type="entry name" value="HTH-TYPE TRANSCRIPTIONAL REPRESSOR RSPR"/>
    <property type="match status" value="1"/>
</dbReference>
<protein>
    <submittedName>
        <fullName evidence="5">GntR family transcriptional regulator</fullName>
    </submittedName>
</protein>
<dbReference type="SUPFAM" id="SSF46785">
    <property type="entry name" value="Winged helix' DNA-binding domain"/>
    <property type="match status" value="1"/>
</dbReference>
<reference evidence="6" key="1">
    <citation type="submission" date="2017-05" db="EMBL/GenBank/DDBJ databases">
        <title>Complete and WGS of Bordetella genogroups.</title>
        <authorList>
            <person name="Spilker T."/>
            <person name="Lipuma J."/>
        </authorList>
    </citation>
    <scope>NUCLEOTIDE SEQUENCE [LARGE SCALE GENOMIC DNA]</scope>
    <source>
        <strain evidence="6">AU8856</strain>
    </source>
</reference>
<sequence>MGVARNKAGSGLAALPADTRGPVNQRIYRMLREAIVKGTFPPGSPLSEKDVSEHFGVSRQPVREAFIKLGEAGLVRVLPQRGTFVMKISPKRVEDGRFIREAVEVAVAGRAAQRVTAAQLAAMAELLDRQRRAARENDTAAFLDLDDAFHQAIAGAADCPAVWQTIENIKANMDRVRYLSLAEVSPLEMLIDQHQAIFQALRDGDPQAAQAAMGHHLRELTMSFEPIRARNPDWFGADED</sequence>
<dbReference type="SMART" id="SM00895">
    <property type="entry name" value="FCD"/>
    <property type="match status" value="1"/>
</dbReference>
<evidence type="ECO:0000313" key="6">
    <source>
        <dbReference type="Proteomes" id="UP000215767"/>
    </source>
</evidence>
<dbReference type="RefSeq" id="WP_094843020.1">
    <property type="nucleotide sequence ID" value="NZ_NEVS01000004.1"/>
</dbReference>
<name>A0A261UI52_9BORD</name>
<dbReference type="AlphaFoldDB" id="A0A261UI52"/>
<dbReference type="EMBL" id="NEVS01000004">
    <property type="protein sequence ID" value="OZI61618.1"/>
    <property type="molecule type" value="Genomic_DNA"/>
</dbReference>
<dbReference type="InterPro" id="IPR011711">
    <property type="entry name" value="GntR_C"/>
</dbReference>
<dbReference type="PANTHER" id="PTHR43537">
    <property type="entry name" value="TRANSCRIPTIONAL REGULATOR, GNTR FAMILY"/>
    <property type="match status" value="1"/>
</dbReference>
<feature type="domain" description="HTH gntR-type" evidence="4">
    <location>
        <begin position="21"/>
        <end position="88"/>
    </location>
</feature>
<dbReference type="Pfam" id="PF07729">
    <property type="entry name" value="FCD"/>
    <property type="match status" value="1"/>
</dbReference>
<dbReference type="Gene3D" id="1.20.120.530">
    <property type="entry name" value="GntR ligand-binding domain-like"/>
    <property type="match status" value="1"/>
</dbReference>
<dbReference type="OrthoDB" id="9788098at2"/>
<dbReference type="Proteomes" id="UP000215767">
    <property type="component" value="Unassembled WGS sequence"/>
</dbReference>
<dbReference type="SMART" id="SM00345">
    <property type="entry name" value="HTH_GNTR"/>
    <property type="match status" value="1"/>
</dbReference>
<dbReference type="InterPro" id="IPR036388">
    <property type="entry name" value="WH-like_DNA-bd_sf"/>
</dbReference>
<gene>
    <name evidence="5" type="ORF">CAL28_20265</name>
</gene>
<evidence type="ECO:0000259" key="4">
    <source>
        <dbReference type="PROSITE" id="PS50949"/>
    </source>
</evidence>
<dbReference type="Pfam" id="PF00392">
    <property type="entry name" value="GntR"/>
    <property type="match status" value="1"/>
</dbReference>
<dbReference type="GO" id="GO:0003677">
    <property type="term" value="F:DNA binding"/>
    <property type="evidence" value="ECO:0007669"/>
    <property type="project" value="UniProtKB-KW"/>
</dbReference>
<dbReference type="CDD" id="cd07377">
    <property type="entry name" value="WHTH_GntR"/>
    <property type="match status" value="1"/>
</dbReference>
<proteinExistence type="predicted"/>
<dbReference type="GO" id="GO:0003700">
    <property type="term" value="F:DNA-binding transcription factor activity"/>
    <property type="evidence" value="ECO:0007669"/>
    <property type="project" value="InterPro"/>
</dbReference>
<dbReference type="InterPro" id="IPR000524">
    <property type="entry name" value="Tscrpt_reg_HTH_GntR"/>
</dbReference>
<evidence type="ECO:0000313" key="5">
    <source>
        <dbReference type="EMBL" id="OZI61618.1"/>
    </source>
</evidence>
<dbReference type="InterPro" id="IPR008920">
    <property type="entry name" value="TF_FadR/GntR_C"/>
</dbReference>